<comment type="caution">
    <text evidence="9">The sequence shown here is derived from an EMBL/GenBank/DDBJ whole genome shotgun (WGS) entry which is preliminary data.</text>
</comment>
<accession>A0ABV5X6J0</accession>
<evidence type="ECO:0000256" key="3">
    <source>
        <dbReference type="ARBA" id="ARBA00022729"/>
    </source>
</evidence>
<dbReference type="PROSITE" id="PS51257">
    <property type="entry name" value="PROKAR_LIPOPROTEIN"/>
    <property type="match status" value="1"/>
</dbReference>
<comment type="subcellular location">
    <subcellularLocation>
        <location evidence="1">Cell membrane</location>
    </subcellularLocation>
</comment>
<proteinExistence type="predicted"/>
<keyword evidence="4" id="KW-0472">Membrane</keyword>
<gene>
    <name evidence="9" type="ORF">ACFFN1_13140</name>
</gene>
<dbReference type="PANTHER" id="PTHR34296:SF2">
    <property type="entry name" value="ABC TRANSPORTER GUANOSINE-BINDING PROTEIN NUPN"/>
    <property type="match status" value="1"/>
</dbReference>
<dbReference type="EMBL" id="JBHMAU010000075">
    <property type="protein sequence ID" value="MFB9777332.1"/>
    <property type="molecule type" value="Genomic_DNA"/>
</dbReference>
<dbReference type="InterPro" id="IPR050957">
    <property type="entry name" value="BMP_lipoprotein"/>
</dbReference>
<evidence type="ECO:0000256" key="1">
    <source>
        <dbReference type="ARBA" id="ARBA00004236"/>
    </source>
</evidence>
<dbReference type="PANTHER" id="PTHR34296">
    <property type="entry name" value="TRANSCRIPTIONAL ACTIVATOR PROTEIN MED"/>
    <property type="match status" value="1"/>
</dbReference>
<evidence type="ECO:0000256" key="4">
    <source>
        <dbReference type="ARBA" id="ARBA00023136"/>
    </source>
</evidence>
<protein>
    <submittedName>
        <fullName evidence="9">BMP family ABC transporter substrate-binding protein</fullName>
    </submittedName>
</protein>
<sequence>MVLRSAAALTAALAVPGLVMLSGCGAEEPAAPLLTSGCMVSSPAGFADRSIGQMSFGEVSNAQRSEFLGSTSTQRVDTLDDTRRALESYADRGCTLTALLGPGGAGILAEVAQDHPEQAWMAVGTGGTGADGQGFPDNVITIDFDLLEPAFIAGYIAAASSKTGVVAAYSSYGFENNRGLLTAFDAGVELYNEDSGAGEGSSSGEGAGAEDGSEDAAPVRSHRGGQIEARTVSDTAASGLAITREAIEADADVIVPFASGAASGSLAWFQEHYFPPEPADAAAEGEAAPSDEPTEVPADEPKRTLVWYGADGSETLGRVGRYVIASIVPNIAAGFQTTIEGWPRTGFAGEIEPPGEDPEEIGELLVRSRSYRGTVENGGISMVASDVPLSGVAGVGREISEVQERIRSGDVDLP</sequence>
<evidence type="ECO:0000259" key="8">
    <source>
        <dbReference type="Pfam" id="PF02608"/>
    </source>
</evidence>
<dbReference type="Proteomes" id="UP001589707">
    <property type="component" value="Unassembled WGS sequence"/>
</dbReference>
<feature type="signal peptide" evidence="7">
    <location>
        <begin position="1"/>
        <end position="21"/>
    </location>
</feature>
<evidence type="ECO:0000256" key="5">
    <source>
        <dbReference type="ARBA" id="ARBA00023288"/>
    </source>
</evidence>
<dbReference type="RefSeq" id="WP_376841260.1">
    <property type="nucleotide sequence ID" value="NZ_JBHMAU010000075.1"/>
</dbReference>
<feature type="domain" description="ABC transporter substrate-binding protein PnrA-like" evidence="8">
    <location>
        <begin position="39"/>
        <end position="194"/>
    </location>
</feature>
<feature type="chain" id="PRO_5045769216" evidence="7">
    <location>
        <begin position="22"/>
        <end position="414"/>
    </location>
</feature>
<feature type="region of interest" description="Disordered" evidence="6">
    <location>
        <begin position="194"/>
        <end position="230"/>
    </location>
</feature>
<keyword evidence="2" id="KW-1003">Cell membrane</keyword>
<evidence type="ECO:0000256" key="7">
    <source>
        <dbReference type="SAM" id="SignalP"/>
    </source>
</evidence>
<feature type="compositionally biased region" description="Gly residues" evidence="6">
    <location>
        <begin position="197"/>
        <end position="209"/>
    </location>
</feature>
<evidence type="ECO:0000256" key="2">
    <source>
        <dbReference type="ARBA" id="ARBA00022475"/>
    </source>
</evidence>
<evidence type="ECO:0000256" key="6">
    <source>
        <dbReference type="SAM" id="MobiDB-lite"/>
    </source>
</evidence>
<evidence type="ECO:0000313" key="9">
    <source>
        <dbReference type="EMBL" id="MFB9777332.1"/>
    </source>
</evidence>
<dbReference type="Gene3D" id="3.40.50.2300">
    <property type="match status" value="2"/>
</dbReference>
<dbReference type="InterPro" id="IPR003760">
    <property type="entry name" value="PnrA-like"/>
</dbReference>
<dbReference type="Pfam" id="PF02608">
    <property type="entry name" value="Bmp"/>
    <property type="match status" value="1"/>
</dbReference>
<name>A0ABV5X6J0_9MICO</name>
<evidence type="ECO:0000313" key="10">
    <source>
        <dbReference type="Proteomes" id="UP001589707"/>
    </source>
</evidence>
<feature type="region of interest" description="Disordered" evidence="6">
    <location>
        <begin position="279"/>
        <end position="301"/>
    </location>
</feature>
<feature type="compositionally biased region" description="Low complexity" evidence="6">
    <location>
        <begin position="279"/>
        <end position="291"/>
    </location>
</feature>
<organism evidence="9 10">
    <name type="scientific">Brevibacterium otitidis</name>
    <dbReference type="NCBI Taxonomy" id="53364"/>
    <lineage>
        <taxon>Bacteria</taxon>
        <taxon>Bacillati</taxon>
        <taxon>Actinomycetota</taxon>
        <taxon>Actinomycetes</taxon>
        <taxon>Micrococcales</taxon>
        <taxon>Brevibacteriaceae</taxon>
        <taxon>Brevibacterium</taxon>
    </lineage>
</organism>
<keyword evidence="3 7" id="KW-0732">Signal</keyword>
<reference evidence="9 10" key="1">
    <citation type="submission" date="2024-09" db="EMBL/GenBank/DDBJ databases">
        <authorList>
            <person name="Sun Q."/>
            <person name="Mori K."/>
        </authorList>
    </citation>
    <scope>NUCLEOTIDE SEQUENCE [LARGE SCALE GENOMIC DNA]</scope>
    <source>
        <strain evidence="9 10">JCM 11683</strain>
    </source>
</reference>
<keyword evidence="10" id="KW-1185">Reference proteome</keyword>
<keyword evidence="5" id="KW-0449">Lipoprotein</keyword>